<comment type="caution">
    <text evidence="1">The sequence shown here is derived from an EMBL/GenBank/DDBJ whole genome shotgun (WGS) entry which is preliminary data.</text>
</comment>
<gene>
    <name evidence="1" type="ORF">E6A44_008635</name>
</gene>
<evidence type="ECO:0000313" key="1">
    <source>
        <dbReference type="EMBL" id="MFN0255635.1"/>
    </source>
</evidence>
<organism evidence="1 2">
    <name type="scientific">Pedobacter ureilyticus</name>
    <dbReference type="NCBI Taxonomy" id="1393051"/>
    <lineage>
        <taxon>Bacteria</taxon>
        <taxon>Pseudomonadati</taxon>
        <taxon>Bacteroidota</taxon>
        <taxon>Sphingobacteriia</taxon>
        <taxon>Sphingobacteriales</taxon>
        <taxon>Sphingobacteriaceae</taxon>
        <taxon>Pedobacter</taxon>
    </lineage>
</organism>
<dbReference type="Proteomes" id="UP001517247">
    <property type="component" value="Unassembled WGS sequence"/>
</dbReference>
<accession>A0ABW9J6P8</accession>
<sequence length="177" mass="20399">MNNRFLILIFISATLVLFSCTYSNERKATVITDSLIKVTENIAIADTKFGMSEQQFNQLHPDSLVKLGERVYNITSYFNDAQKLNMIYLVDTTTIGNKKFDQALFNKMDLLKQYFVTTYGEPQHNRGYPKQEKMQNGKAFEAYKWEIGKKKIAVGIALEETNGGNIYYVLSHIDRKQ</sequence>
<evidence type="ECO:0000313" key="2">
    <source>
        <dbReference type="Proteomes" id="UP001517247"/>
    </source>
</evidence>
<name>A0ABW9J6P8_9SPHI</name>
<evidence type="ECO:0008006" key="3">
    <source>
        <dbReference type="Google" id="ProtNLM"/>
    </source>
</evidence>
<reference evidence="1 2" key="1">
    <citation type="submission" date="2024-12" db="EMBL/GenBank/DDBJ databases">
        <authorList>
            <person name="Hu S."/>
        </authorList>
    </citation>
    <scope>NUCLEOTIDE SEQUENCE [LARGE SCALE GENOMIC DNA]</scope>
    <source>
        <strain evidence="1 2">THG-T11</strain>
    </source>
</reference>
<keyword evidence="2" id="KW-1185">Reference proteome</keyword>
<protein>
    <recommendedName>
        <fullName evidence="3">Lipoprotein</fullName>
    </recommendedName>
</protein>
<dbReference type="EMBL" id="SSHJ02000005">
    <property type="protein sequence ID" value="MFN0255635.1"/>
    <property type="molecule type" value="Genomic_DNA"/>
</dbReference>
<proteinExistence type="predicted"/>
<dbReference type="PROSITE" id="PS51257">
    <property type="entry name" value="PROKAR_LIPOPROTEIN"/>
    <property type="match status" value="1"/>
</dbReference>
<dbReference type="RefSeq" id="WP_138722724.1">
    <property type="nucleotide sequence ID" value="NZ_SSHJ02000005.1"/>
</dbReference>